<evidence type="ECO:0000313" key="1">
    <source>
        <dbReference type="EMBL" id="AWR96021.1"/>
    </source>
</evidence>
<reference evidence="1 2" key="1">
    <citation type="submission" date="2018-05" db="EMBL/GenBank/DDBJ databases">
        <title>Complete Genome Sequences of Extremely Thermoacidophilic, Metal-Mobilizing Type-Strain Members of the Archaeal Family Sulfolobaceae: Acidianus brierleyi DSM-1651T, Acidianus sulfidivorans DSM-18786T, Metallosphaera hakonensis DSM-7519T, and Metallosphaera prunae DSM-10039T.</title>
        <authorList>
            <person name="Counts J.A."/>
            <person name="Kelly R.M."/>
        </authorList>
    </citation>
    <scope>NUCLEOTIDE SEQUENCE [LARGE SCALE GENOMIC DNA]</scope>
    <source>
        <strain evidence="1 2">DSM 1651</strain>
    </source>
</reference>
<dbReference type="EMBL" id="CP029289">
    <property type="protein sequence ID" value="AWR96021.1"/>
    <property type="molecule type" value="Genomic_DNA"/>
</dbReference>
<protein>
    <submittedName>
        <fullName evidence="1">Uncharacterized protein</fullName>
    </submittedName>
</protein>
<proteinExistence type="predicted"/>
<dbReference type="Proteomes" id="UP000248044">
    <property type="component" value="Chromosome"/>
</dbReference>
<dbReference type="AlphaFoldDB" id="A0A2U9IJ30"/>
<organism evidence="1 2">
    <name type="scientific">Acidianus brierleyi</name>
    <dbReference type="NCBI Taxonomy" id="41673"/>
    <lineage>
        <taxon>Archaea</taxon>
        <taxon>Thermoproteota</taxon>
        <taxon>Thermoprotei</taxon>
        <taxon>Sulfolobales</taxon>
        <taxon>Sulfolobaceae</taxon>
        <taxon>Acidianus</taxon>
    </lineage>
</organism>
<gene>
    <name evidence="1" type="ORF">DFR85_12280</name>
</gene>
<dbReference type="KEGG" id="abri:DFR85_12280"/>
<accession>A0A2U9IJ30</accession>
<sequence length="163" mass="18727">MKIERPIKDNGKIVLLNREFFNKLSSENYLKVLSSDNREKIRLSKSYYYYILEEFKENGIIEDNAIAFKAIIPFISEGTYIKIDSSIVYVNENMIFYIDMGSTTYSCGKCPVVSLCVYGLRKIAQEMKVKVNTDSCGLPAKMWEKLVSSVFQKSLINVNSIKL</sequence>
<evidence type="ECO:0000313" key="2">
    <source>
        <dbReference type="Proteomes" id="UP000248044"/>
    </source>
</evidence>
<keyword evidence="2" id="KW-1185">Reference proteome</keyword>
<name>A0A2U9IJ30_9CREN</name>